<gene>
    <name evidence="1" type="ORF">PR048_032855</name>
</gene>
<proteinExistence type="predicted"/>
<reference evidence="1 2" key="1">
    <citation type="submission" date="2023-02" db="EMBL/GenBank/DDBJ databases">
        <title>LHISI_Scaffold_Assembly.</title>
        <authorList>
            <person name="Stuart O.P."/>
            <person name="Cleave R."/>
            <person name="Magrath M.J.L."/>
            <person name="Mikheyev A.S."/>
        </authorList>
    </citation>
    <scope>NUCLEOTIDE SEQUENCE [LARGE SCALE GENOMIC DNA]</scope>
    <source>
        <strain evidence="1">Daus_M_001</strain>
        <tissue evidence="1">Leg muscle</tissue>
    </source>
</reference>
<name>A0ABQ9G3E2_9NEOP</name>
<evidence type="ECO:0000313" key="1">
    <source>
        <dbReference type="EMBL" id="KAJ8866993.1"/>
    </source>
</evidence>
<protein>
    <submittedName>
        <fullName evidence="1">Uncharacterized protein</fullName>
    </submittedName>
</protein>
<dbReference type="EMBL" id="JARBHB010000016">
    <property type="protein sequence ID" value="KAJ8866993.1"/>
    <property type="molecule type" value="Genomic_DNA"/>
</dbReference>
<comment type="caution">
    <text evidence="1">The sequence shown here is derived from an EMBL/GenBank/DDBJ whole genome shotgun (WGS) entry which is preliminary data.</text>
</comment>
<accession>A0ABQ9G3E2</accession>
<evidence type="ECO:0000313" key="2">
    <source>
        <dbReference type="Proteomes" id="UP001159363"/>
    </source>
</evidence>
<dbReference type="Proteomes" id="UP001159363">
    <property type="component" value="Chromosome 15"/>
</dbReference>
<organism evidence="1 2">
    <name type="scientific">Dryococelus australis</name>
    <dbReference type="NCBI Taxonomy" id="614101"/>
    <lineage>
        <taxon>Eukaryota</taxon>
        <taxon>Metazoa</taxon>
        <taxon>Ecdysozoa</taxon>
        <taxon>Arthropoda</taxon>
        <taxon>Hexapoda</taxon>
        <taxon>Insecta</taxon>
        <taxon>Pterygota</taxon>
        <taxon>Neoptera</taxon>
        <taxon>Polyneoptera</taxon>
        <taxon>Phasmatodea</taxon>
        <taxon>Verophasmatodea</taxon>
        <taxon>Anareolatae</taxon>
        <taxon>Phasmatidae</taxon>
        <taxon>Eurycanthinae</taxon>
        <taxon>Dryococelus</taxon>
    </lineage>
</organism>
<sequence>MTFPEHGHSYMGCDSNMALINQKAIVGTPSGWNYEVLTACVKPQPFKVVSCESQCVFLAWTKFLTPLHATQCPFATVPIKHLVISQDHPRLIQYRLKYNGTNDTAVVVPPKKKRPAPDLQPGEFRLPPRSYEELIPINEANYKEECL</sequence>
<keyword evidence="2" id="KW-1185">Reference proteome</keyword>